<sequence>MTIKKQKFTKVFKLQTLQLANQPNTCIASLARDLGIRRNMIYKWS</sequence>
<dbReference type="Pfam" id="PF01527">
    <property type="entry name" value="HTH_Tnp_1"/>
    <property type="match status" value="1"/>
</dbReference>
<evidence type="ECO:0000256" key="1">
    <source>
        <dbReference type="ARBA" id="ARBA00009964"/>
    </source>
</evidence>
<accession>A0A853F751</accession>
<evidence type="ECO:0000313" key="3">
    <source>
        <dbReference type="Proteomes" id="UP000568751"/>
    </source>
</evidence>
<reference evidence="2 3" key="1">
    <citation type="submission" date="2020-05" db="EMBL/GenBank/DDBJ databases">
        <title>Horizontal transmission and recombination maintain forever young bacterial symbiont genomes.</title>
        <authorList>
            <person name="Russell S.L."/>
            <person name="Pepper-Tunick E."/>
            <person name="Svedberg J."/>
            <person name="Byrne A."/>
            <person name="Ruelas Castillo J."/>
            <person name="Vollmers C."/>
            <person name="Beinart R.A."/>
            <person name="Corbett-Detig R."/>
        </authorList>
    </citation>
    <scope>NUCLEOTIDE SEQUENCE [LARGE SCALE GENOMIC DNA]</scope>
    <source>
        <strain evidence="2">455</strain>
    </source>
</reference>
<organism evidence="2 3">
    <name type="scientific">Candidatus Thiodubiliella endoseptemdiera</name>
    <dbReference type="NCBI Taxonomy" id="2738886"/>
    <lineage>
        <taxon>Bacteria</taxon>
        <taxon>Pseudomonadati</taxon>
        <taxon>Pseudomonadota</taxon>
        <taxon>Gammaproteobacteria</taxon>
        <taxon>Candidatus Pseudothioglobaceae</taxon>
        <taxon>Candidatus Thiodubiliella</taxon>
    </lineage>
</organism>
<dbReference type="InterPro" id="IPR002514">
    <property type="entry name" value="Transposase_8"/>
</dbReference>
<protein>
    <submittedName>
        <fullName evidence="2">Transposase</fullName>
    </submittedName>
</protein>
<dbReference type="AlphaFoldDB" id="A0A853F751"/>
<dbReference type="RefSeq" id="WP_369150761.1">
    <property type="nucleotide sequence ID" value="NZ_OZ156464.1"/>
</dbReference>
<dbReference type="GO" id="GO:0003677">
    <property type="term" value="F:DNA binding"/>
    <property type="evidence" value="ECO:0007669"/>
    <property type="project" value="InterPro"/>
</dbReference>
<evidence type="ECO:0000313" key="2">
    <source>
        <dbReference type="EMBL" id="NYT28349.1"/>
    </source>
</evidence>
<name>A0A853F751_9GAMM</name>
<dbReference type="GO" id="GO:0006313">
    <property type="term" value="P:DNA transposition"/>
    <property type="evidence" value="ECO:0007669"/>
    <property type="project" value="InterPro"/>
</dbReference>
<dbReference type="InterPro" id="IPR009057">
    <property type="entry name" value="Homeodomain-like_sf"/>
</dbReference>
<gene>
    <name evidence="2" type="ORF">H0A76_11045</name>
</gene>
<comment type="caution">
    <text evidence="2">The sequence shown here is derived from an EMBL/GenBank/DDBJ whole genome shotgun (WGS) entry which is preliminary data.</text>
</comment>
<dbReference type="Proteomes" id="UP000568751">
    <property type="component" value="Unassembled WGS sequence"/>
</dbReference>
<dbReference type="GO" id="GO:0004803">
    <property type="term" value="F:transposase activity"/>
    <property type="evidence" value="ECO:0007669"/>
    <property type="project" value="InterPro"/>
</dbReference>
<dbReference type="EMBL" id="JACCHT010000002">
    <property type="protein sequence ID" value="NYT28349.1"/>
    <property type="molecule type" value="Genomic_DNA"/>
</dbReference>
<comment type="similarity">
    <text evidence="1">Belongs to the transposase 8 family.</text>
</comment>
<proteinExistence type="inferred from homology"/>
<dbReference type="SUPFAM" id="SSF46689">
    <property type="entry name" value="Homeodomain-like"/>
    <property type="match status" value="1"/>
</dbReference>